<evidence type="ECO:0000313" key="3">
    <source>
        <dbReference type="Proteomes" id="UP001595528"/>
    </source>
</evidence>
<reference evidence="3" key="1">
    <citation type="journal article" date="2019" name="Int. J. Syst. Evol. Microbiol.">
        <title>The Global Catalogue of Microorganisms (GCM) 10K type strain sequencing project: providing services to taxonomists for standard genome sequencing and annotation.</title>
        <authorList>
            <consortium name="The Broad Institute Genomics Platform"/>
            <consortium name="The Broad Institute Genome Sequencing Center for Infectious Disease"/>
            <person name="Wu L."/>
            <person name="Ma J."/>
        </authorList>
    </citation>
    <scope>NUCLEOTIDE SEQUENCE [LARGE SCALE GENOMIC DNA]</scope>
    <source>
        <strain evidence="3">KCTC 42964</strain>
    </source>
</reference>
<keyword evidence="3" id="KW-1185">Reference proteome</keyword>
<gene>
    <name evidence="2" type="ORF">ACFOGJ_27355</name>
</gene>
<protein>
    <submittedName>
        <fullName evidence="2">Uncharacterized protein</fullName>
    </submittedName>
</protein>
<dbReference type="RefSeq" id="WP_379906463.1">
    <property type="nucleotide sequence ID" value="NZ_JBHRTR010000054.1"/>
</dbReference>
<dbReference type="Proteomes" id="UP001595528">
    <property type="component" value="Unassembled WGS sequence"/>
</dbReference>
<dbReference type="EMBL" id="JBHRTR010000054">
    <property type="protein sequence ID" value="MFC3230994.1"/>
    <property type="molecule type" value="Genomic_DNA"/>
</dbReference>
<evidence type="ECO:0000256" key="1">
    <source>
        <dbReference type="SAM" id="MobiDB-lite"/>
    </source>
</evidence>
<organism evidence="2 3">
    <name type="scientific">Marinibaculum pumilum</name>
    <dbReference type="NCBI Taxonomy" id="1766165"/>
    <lineage>
        <taxon>Bacteria</taxon>
        <taxon>Pseudomonadati</taxon>
        <taxon>Pseudomonadota</taxon>
        <taxon>Alphaproteobacteria</taxon>
        <taxon>Rhodospirillales</taxon>
        <taxon>Rhodospirillaceae</taxon>
        <taxon>Marinibaculum</taxon>
    </lineage>
</organism>
<name>A0ABV7L958_9PROT</name>
<evidence type="ECO:0000313" key="2">
    <source>
        <dbReference type="EMBL" id="MFC3230994.1"/>
    </source>
</evidence>
<feature type="region of interest" description="Disordered" evidence="1">
    <location>
        <begin position="1"/>
        <end position="41"/>
    </location>
</feature>
<sequence length="68" mass="7021">MDLVTLAAQRPFKEAETGTMTRRTNRTGETGGAGGSRPASLPAADLDRLSAGAIAPGSASNTFFIILR</sequence>
<comment type="caution">
    <text evidence="2">The sequence shown here is derived from an EMBL/GenBank/DDBJ whole genome shotgun (WGS) entry which is preliminary data.</text>
</comment>
<accession>A0ABV7L958</accession>
<proteinExistence type="predicted"/>